<reference evidence="2" key="1">
    <citation type="submission" date="2002-09" db="EMBL/GenBank/DDBJ databases">
        <title>Oryza sativa nipponbare(GA3) genomic DNA, chromosome 9, PAC clone:P0563F09.</title>
        <authorList>
            <person name="Sasaki T."/>
            <person name="Matsumoto T."/>
            <person name="Hattori M."/>
            <person name="Sakaki Y."/>
            <person name="Katayose Y."/>
        </authorList>
    </citation>
    <scope>NUCLEOTIDE SEQUENCE</scope>
</reference>
<evidence type="ECO:0000313" key="2">
    <source>
        <dbReference type="EMBL" id="BAD17604.1"/>
    </source>
</evidence>
<evidence type="ECO:0000256" key="1">
    <source>
        <dbReference type="SAM" id="Phobius"/>
    </source>
</evidence>
<reference evidence="4" key="3">
    <citation type="journal article" date="2005" name="Nature">
        <title>The map-based sequence of the rice genome.</title>
        <authorList>
            <consortium name="International rice genome sequencing project (IRGSP)"/>
            <person name="Matsumoto T."/>
            <person name="Wu J."/>
            <person name="Kanamori H."/>
            <person name="Katayose Y."/>
            <person name="Fujisawa M."/>
            <person name="Namiki N."/>
            <person name="Mizuno H."/>
            <person name="Yamamoto K."/>
            <person name="Antonio B.A."/>
            <person name="Baba T."/>
            <person name="Sakata K."/>
            <person name="Nagamura Y."/>
            <person name="Aoki H."/>
            <person name="Arikawa K."/>
            <person name="Arita K."/>
            <person name="Bito T."/>
            <person name="Chiden Y."/>
            <person name="Fujitsuka N."/>
            <person name="Fukunaka R."/>
            <person name="Hamada M."/>
            <person name="Harada C."/>
            <person name="Hayashi A."/>
            <person name="Hijishita S."/>
            <person name="Honda M."/>
            <person name="Hosokawa S."/>
            <person name="Ichikawa Y."/>
            <person name="Idonuma A."/>
            <person name="Iijima M."/>
            <person name="Ikeda M."/>
            <person name="Ikeno M."/>
            <person name="Ito K."/>
            <person name="Ito S."/>
            <person name="Ito T."/>
            <person name="Ito Y."/>
            <person name="Ito Y."/>
            <person name="Iwabuchi A."/>
            <person name="Kamiya K."/>
            <person name="Karasawa W."/>
            <person name="Kurita K."/>
            <person name="Katagiri S."/>
            <person name="Kikuta A."/>
            <person name="Kobayashi H."/>
            <person name="Kobayashi N."/>
            <person name="Machita K."/>
            <person name="Maehara T."/>
            <person name="Masukawa M."/>
            <person name="Mizubayashi T."/>
            <person name="Mukai Y."/>
            <person name="Nagasaki H."/>
            <person name="Nagata Y."/>
            <person name="Naito S."/>
            <person name="Nakashima M."/>
            <person name="Nakama Y."/>
            <person name="Nakamichi Y."/>
            <person name="Nakamura M."/>
            <person name="Meguro A."/>
            <person name="Negishi M."/>
            <person name="Ohta I."/>
            <person name="Ohta T."/>
            <person name="Okamoto M."/>
            <person name="Ono N."/>
            <person name="Saji S."/>
            <person name="Sakaguchi M."/>
            <person name="Sakai K."/>
            <person name="Shibata M."/>
            <person name="Shimokawa T."/>
            <person name="Song J."/>
            <person name="Takazaki Y."/>
            <person name="Terasawa K."/>
            <person name="Tsugane M."/>
            <person name="Tsuji K."/>
            <person name="Ueda S."/>
            <person name="Waki K."/>
            <person name="Yamagata H."/>
            <person name="Yamamoto M."/>
            <person name="Yamamoto S."/>
            <person name="Yamane H."/>
            <person name="Yoshiki S."/>
            <person name="Yoshihara R."/>
            <person name="Yukawa K."/>
            <person name="Zhong H."/>
            <person name="Yano M."/>
            <person name="Yuan Q."/>
            <person name="Ouyang S."/>
            <person name="Liu J."/>
            <person name="Jones K.M."/>
            <person name="Gansberger K."/>
            <person name="Moffat K."/>
            <person name="Hill J."/>
            <person name="Bera J."/>
            <person name="Fadrosh D."/>
            <person name="Jin S."/>
            <person name="Johri S."/>
            <person name="Kim M."/>
            <person name="Overton L."/>
            <person name="Reardon M."/>
            <person name="Tsitrin T."/>
            <person name="Vuong H."/>
            <person name="Weaver B."/>
            <person name="Ciecko A."/>
            <person name="Tallon L."/>
            <person name="Jackson J."/>
            <person name="Pai G."/>
            <person name="Aken S.V."/>
            <person name="Utterback T."/>
            <person name="Reidmuller S."/>
            <person name="Feldblyum T."/>
            <person name="Hsiao J."/>
            <person name="Zismann V."/>
            <person name="Iobst S."/>
            <person name="de Vazeille A.R."/>
            <person name="Buell C.R."/>
            <person name="Ying K."/>
            <person name="Li Y."/>
            <person name="Lu T."/>
            <person name="Huang Y."/>
            <person name="Zhao Q."/>
            <person name="Feng Q."/>
            <person name="Zhang L."/>
            <person name="Zhu J."/>
            <person name="Weng Q."/>
            <person name="Mu J."/>
            <person name="Lu Y."/>
            <person name="Fan D."/>
            <person name="Liu Y."/>
            <person name="Guan J."/>
            <person name="Zhang Y."/>
            <person name="Yu S."/>
            <person name="Liu X."/>
            <person name="Zhang Y."/>
            <person name="Hong G."/>
            <person name="Han B."/>
            <person name="Choisne N."/>
            <person name="Demange N."/>
            <person name="Orjeda G."/>
            <person name="Samain S."/>
            <person name="Cattolico L."/>
            <person name="Pelletier E."/>
            <person name="Couloux A."/>
            <person name="Segurens B."/>
            <person name="Wincker P."/>
            <person name="D'Hont A."/>
            <person name="Scarpelli C."/>
            <person name="Weissenbach J."/>
            <person name="Salanoubat M."/>
            <person name="Quetier F."/>
            <person name="Yu Y."/>
            <person name="Kim H.R."/>
            <person name="Rambo T."/>
            <person name="Currie J."/>
            <person name="Collura K."/>
            <person name="Luo M."/>
            <person name="Yang T."/>
            <person name="Ammiraju J.S.S."/>
            <person name="Engler F."/>
            <person name="Soderlund C."/>
            <person name="Wing R.A."/>
            <person name="Palmer L.E."/>
            <person name="de la Bastide M."/>
            <person name="Spiegel L."/>
            <person name="Nascimento L."/>
            <person name="Zutavern T."/>
            <person name="O'Shaughnessy A."/>
            <person name="Dike S."/>
            <person name="Dedhia N."/>
            <person name="Preston R."/>
            <person name="Balija V."/>
            <person name="McCombie W.R."/>
            <person name="Chow T."/>
            <person name="Chen H."/>
            <person name="Chung M."/>
            <person name="Chen C."/>
            <person name="Shaw J."/>
            <person name="Wu H."/>
            <person name="Hsiao K."/>
            <person name="Chao Y."/>
            <person name="Chu M."/>
            <person name="Cheng C."/>
            <person name="Hour A."/>
            <person name="Lee P."/>
            <person name="Lin S."/>
            <person name="Lin Y."/>
            <person name="Liou J."/>
            <person name="Liu S."/>
            <person name="Hsing Y."/>
            <person name="Raghuvanshi S."/>
            <person name="Mohanty A."/>
            <person name="Bharti A.K."/>
            <person name="Gaur A."/>
            <person name="Gupta V."/>
            <person name="Kumar D."/>
            <person name="Ravi V."/>
            <person name="Vij S."/>
            <person name="Kapur A."/>
            <person name="Khurana P."/>
            <person name="Khurana P."/>
            <person name="Khurana J.P."/>
            <person name="Tyagi A.K."/>
            <person name="Gaikwad K."/>
            <person name="Singh A."/>
            <person name="Dalal V."/>
            <person name="Srivastava S."/>
            <person name="Dixit A."/>
            <person name="Pal A.K."/>
            <person name="Ghazi I.A."/>
            <person name="Yadav M."/>
            <person name="Pandit A."/>
            <person name="Bhargava A."/>
            <person name="Sureshbabu K."/>
            <person name="Batra K."/>
            <person name="Sharma T.R."/>
            <person name="Mohapatra T."/>
            <person name="Singh N.K."/>
            <person name="Messing J."/>
            <person name="Nelson A.B."/>
            <person name="Fuks G."/>
            <person name="Kavchok S."/>
            <person name="Keizer G."/>
            <person name="Linton E."/>
            <person name="Llaca V."/>
            <person name="Song R."/>
            <person name="Tanyolac B."/>
            <person name="Young S."/>
            <person name="Ho-Il K."/>
            <person name="Hahn J.H."/>
            <person name="Sangsakoo G."/>
            <person name="Vanavichit A."/>
            <person name="de Mattos Luiz.A.T."/>
            <person name="Zimmer P.D."/>
            <person name="Malone G."/>
            <person name="Dellagostin O."/>
            <person name="de Oliveira A.C."/>
            <person name="Bevan M."/>
            <person name="Bancroft I."/>
            <person name="Minx P."/>
            <person name="Cordum H."/>
            <person name="Wilson R."/>
            <person name="Cheng Z."/>
            <person name="Jin W."/>
            <person name="Jiang J."/>
            <person name="Leong S.A."/>
            <person name="Iwama H."/>
            <person name="Gojobori T."/>
            <person name="Itoh T."/>
            <person name="Niimura Y."/>
            <person name="Fujii Y."/>
            <person name="Habara T."/>
            <person name="Sakai H."/>
            <person name="Sato Y."/>
            <person name="Wilson G."/>
            <person name="Kumar K."/>
            <person name="McCouch S."/>
            <person name="Juretic N."/>
            <person name="Hoen D."/>
            <person name="Wright S."/>
            <person name="Bruskiewich R."/>
            <person name="Bureau T."/>
            <person name="Miyao A."/>
            <person name="Hirochika H."/>
            <person name="Nishikawa T."/>
            <person name="Kadowaki K."/>
            <person name="Sugiura M."/>
            <person name="Burr B."/>
            <person name="Sasaki T."/>
        </authorList>
    </citation>
    <scope>NUCLEOTIDE SEQUENCE [LARGE SCALE GENOMIC DNA]</scope>
    <source>
        <strain evidence="4">cv. Nipponbare</strain>
    </source>
</reference>
<sequence>MYSVANELGGLAEVDIVIGGDWSRRKRLRIAGKLEGAQMLEPEREGKRERKSTHSTAAAAAASVTIATAAVVAAAATATAAVKAELIHT</sequence>
<keyword evidence="1" id="KW-0472">Membrane</keyword>
<evidence type="ECO:0000313" key="4">
    <source>
        <dbReference type="Proteomes" id="UP000000763"/>
    </source>
</evidence>
<name>Q6YTZ3_ORYSJ</name>
<proteinExistence type="predicted"/>
<evidence type="ECO:0000313" key="3">
    <source>
        <dbReference type="EMBL" id="BAD17734.1"/>
    </source>
</evidence>
<reference evidence="4" key="4">
    <citation type="journal article" date="2008" name="Nucleic Acids Res.">
        <title>The rice annotation project database (RAP-DB): 2008 update.</title>
        <authorList>
            <consortium name="The rice annotation project (RAP)"/>
        </authorList>
    </citation>
    <scope>GENOME REANNOTATION</scope>
    <source>
        <strain evidence="4">cv. Nipponbare</strain>
    </source>
</reference>
<keyword evidence="1" id="KW-1133">Transmembrane helix</keyword>
<gene>
    <name evidence="2" type="ORF">P0563F09.37</name>
    <name evidence="3" type="ORF">P0598D02.23</name>
</gene>
<protein>
    <submittedName>
        <fullName evidence="3">Uncharacterized protein</fullName>
    </submittedName>
</protein>
<dbReference type="EMBL" id="AP005789">
    <property type="protein sequence ID" value="BAD17604.1"/>
    <property type="molecule type" value="Genomic_DNA"/>
</dbReference>
<reference evidence="3" key="2">
    <citation type="submission" date="2002-11" db="EMBL/GenBank/DDBJ databases">
        <title>Oryza sativa nipponbare(GA3) genomic DNA, chromosome 9, PAC clone:P0598D02.</title>
        <authorList>
            <person name="Sasaki T."/>
            <person name="Matsumoto T."/>
            <person name="Katayose Y."/>
        </authorList>
    </citation>
    <scope>NUCLEOTIDE SEQUENCE</scope>
</reference>
<organism evidence="3 4">
    <name type="scientific">Oryza sativa subsp. japonica</name>
    <name type="common">Rice</name>
    <dbReference type="NCBI Taxonomy" id="39947"/>
    <lineage>
        <taxon>Eukaryota</taxon>
        <taxon>Viridiplantae</taxon>
        <taxon>Streptophyta</taxon>
        <taxon>Embryophyta</taxon>
        <taxon>Tracheophyta</taxon>
        <taxon>Spermatophyta</taxon>
        <taxon>Magnoliopsida</taxon>
        <taxon>Liliopsida</taxon>
        <taxon>Poales</taxon>
        <taxon>Poaceae</taxon>
        <taxon>BOP clade</taxon>
        <taxon>Oryzoideae</taxon>
        <taxon>Oryzeae</taxon>
        <taxon>Oryzinae</taxon>
        <taxon>Oryza</taxon>
        <taxon>Oryza sativa</taxon>
    </lineage>
</organism>
<accession>Q6YTZ3</accession>
<dbReference type="EMBL" id="AP005884">
    <property type="protein sequence ID" value="BAD17734.1"/>
    <property type="molecule type" value="Genomic_DNA"/>
</dbReference>
<dbReference type="Proteomes" id="UP000000763">
    <property type="component" value="Chromosome 9"/>
</dbReference>
<keyword evidence="1" id="KW-0812">Transmembrane</keyword>
<dbReference type="AlphaFoldDB" id="Q6YTZ3"/>
<feature type="transmembrane region" description="Helical" evidence="1">
    <location>
        <begin position="57"/>
        <end position="82"/>
    </location>
</feature>